<dbReference type="InterPro" id="IPR021324">
    <property type="entry name" value="DUF2929"/>
</dbReference>
<feature type="transmembrane region" description="Helical" evidence="1">
    <location>
        <begin position="6"/>
        <end position="25"/>
    </location>
</feature>
<dbReference type="Proteomes" id="UP000295280">
    <property type="component" value="Unassembled WGS sequence"/>
</dbReference>
<sequence length="63" mass="6971">MHYIMTFVWAFILVHMINFVLMSLGGGTDLNLMTANIMAVVFGMLALIISALIPDDPVPTDHH</sequence>
<evidence type="ECO:0000256" key="1">
    <source>
        <dbReference type="SAM" id="Phobius"/>
    </source>
</evidence>
<evidence type="ECO:0000313" key="3">
    <source>
        <dbReference type="Proteomes" id="UP000295280"/>
    </source>
</evidence>
<feature type="transmembrane region" description="Helical" evidence="1">
    <location>
        <begin position="32"/>
        <end position="53"/>
    </location>
</feature>
<keyword evidence="1" id="KW-0812">Transmembrane</keyword>
<evidence type="ECO:0000313" key="2">
    <source>
        <dbReference type="EMBL" id="TDM03786.1"/>
    </source>
</evidence>
<reference evidence="2 3" key="1">
    <citation type="submission" date="2019-01" db="EMBL/GenBank/DDBJ databases">
        <title>Draft genome sequences of the type strains of six Macrococcus species.</title>
        <authorList>
            <person name="Mazhar S."/>
            <person name="Altermann E."/>
            <person name="Hill C."/>
            <person name="Mcauliffe O."/>
        </authorList>
    </citation>
    <scope>NUCLEOTIDE SEQUENCE [LARGE SCALE GENOMIC DNA]</scope>
    <source>
        <strain evidence="2 3">ATCC 51828</strain>
    </source>
</reference>
<organism evidence="2 3">
    <name type="scientific">Macrococcus carouselicus</name>
    <dbReference type="NCBI Taxonomy" id="69969"/>
    <lineage>
        <taxon>Bacteria</taxon>
        <taxon>Bacillati</taxon>
        <taxon>Bacillota</taxon>
        <taxon>Bacilli</taxon>
        <taxon>Bacillales</taxon>
        <taxon>Staphylococcaceae</taxon>
        <taxon>Macrococcus</taxon>
    </lineage>
</organism>
<dbReference type="OrthoDB" id="2440739at2"/>
<comment type="caution">
    <text evidence="2">The sequence shown here is derived from an EMBL/GenBank/DDBJ whole genome shotgun (WGS) entry which is preliminary data.</text>
</comment>
<keyword evidence="3" id="KW-1185">Reference proteome</keyword>
<protein>
    <submittedName>
        <fullName evidence="2">DUF2929 family protein</fullName>
    </submittedName>
</protein>
<proteinExistence type="predicted"/>
<dbReference type="AlphaFoldDB" id="A0A9Q8FQV8"/>
<keyword evidence="1" id="KW-0472">Membrane</keyword>
<dbReference type="EMBL" id="SCWD01000001">
    <property type="protein sequence ID" value="TDM03786.1"/>
    <property type="molecule type" value="Genomic_DNA"/>
</dbReference>
<name>A0A9Q8FQV8_9STAP</name>
<gene>
    <name evidence="2" type="ORF">ERX40_01075</name>
</gene>
<dbReference type="RefSeq" id="WP_133416649.1">
    <property type="nucleotide sequence ID" value="NZ_SCWD01000001.1"/>
</dbReference>
<dbReference type="Pfam" id="PF11151">
    <property type="entry name" value="DUF2929"/>
    <property type="match status" value="1"/>
</dbReference>
<accession>A0A9Q8FQV8</accession>
<keyword evidence="1" id="KW-1133">Transmembrane helix</keyword>